<evidence type="ECO:0008006" key="4">
    <source>
        <dbReference type="Google" id="ProtNLM"/>
    </source>
</evidence>
<proteinExistence type="predicted"/>
<dbReference type="Proteomes" id="UP000590740">
    <property type="component" value="Unassembled WGS sequence"/>
</dbReference>
<feature type="signal peptide" evidence="1">
    <location>
        <begin position="1"/>
        <end position="26"/>
    </location>
</feature>
<reference evidence="2 3" key="1">
    <citation type="submission" date="2020-08" db="EMBL/GenBank/DDBJ databases">
        <title>Genomic Encyclopedia of Type Strains, Phase IV (KMG-IV): sequencing the most valuable type-strain genomes for metagenomic binning, comparative biology and taxonomic classification.</title>
        <authorList>
            <person name="Goeker M."/>
        </authorList>
    </citation>
    <scope>NUCLEOTIDE SEQUENCE [LARGE SCALE GENOMIC DNA]</scope>
    <source>
        <strain evidence="2 3">DSM 12252</strain>
    </source>
</reference>
<organism evidence="2 3">
    <name type="scientific">Prosthecobacter vanneervenii</name>
    <dbReference type="NCBI Taxonomy" id="48466"/>
    <lineage>
        <taxon>Bacteria</taxon>
        <taxon>Pseudomonadati</taxon>
        <taxon>Verrucomicrobiota</taxon>
        <taxon>Verrucomicrobiia</taxon>
        <taxon>Verrucomicrobiales</taxon>
        <taxon>Verrucomicrobiaceae</taxon>
        <taxon>Prosthecobacter</taxon>
    </lineage>
</organism>
<evidence type="ECO:0000256" key="1">
    <source>
        <dbReference type="SAM" id="SignalP"/>
    </source>
</evidence>
<dbReference type="PROSITE" id="PS51257">
    <property type="entry name" value="PROKAR_LIPOPROTEIN"/>
    <property type="match status" value="1"/>
</dbReference>
<keyword evidence="3" id="KW-1185">Reference proteome</keyword>
<protein>
    <recommendedName>
        <fullName evidence="4">Lipoprotein</fullName>
    </recommendedName>
</protein>
<name>A0A7W8DKK6_9BACT</name>
<dbReference type="EMBL" id="JACHIG010000005">
    <property type="protein sequence ID" value="MBB5033227.1"/>
    <property type="molecule type" value="Genomic_DNA"/>
</dbReference>
<sequence length="156" mass="17330">MKSPLVLFKACMAVLIFGLASCTSNENDLGSMLQTPDEVFVHNDLRIKSWKSPAIEERETQPKQKLEILLTGPRQHPRRWLKLCQGESFEGLTLESVDISGDAIGDPKIGLAPVLVEDFSLKIVDGVPKQYLILRDFSGGDAVVFYSDEAHPPLKH</sequence>
<feature type="chain" id="PRO_5030776895" description="Lipoprotein" evidence="1">
    <location>
        <begin position="27"/>
        <end position="156"/>
    </location>
</feature>
<gene>
    <name evidence="2" type="ORF">HNQ65_002810</name>
</gene>
<accession>A0A7W8DKK6</accession>
<evidence type="ECO:0000313" key="2">
    <source>
        <dbReference type="EMBL" id="MBB5033227.1"/>
    </source>
</evidence>
<dbReference type="AlphaFoldDB" id="A0A7W8DKK6"/>
<dbReference type="RefSeq" id="WP_184340139.1">
    <property type="nucleotide sequence ID" value="NZ_JACHIG010000005.1"/>
</dbReference>
<keyword evidence="1" id="KW-0732">Signal</keyword>
<evidence type="ECO:0000313" key="3">
    <source>
        <dbReference type="Proteomes" id="UP000590740"/>
    </source>
</evidence>
<comment type="caution">
    <text evidence="2">The sequence shown here is derived from an EMBL/GenBank/DDBJ whole genome shotgun (WGS) entry which is preliminary data.</text>
</comment>